<keyword evidence="3" id="KW-1185">Reference proteome</keyword>
<reference evidence="2 3" key="1">
    <citation type="submission" date="2023-01" db="EMBL/GenBank/DDBJ databases">
        <title>Analysis of 21 Apiospora genomes using comparative genomics revels a genus with tremendous synthesis potential of carbohydrate active enzymes and secondary metabolites.</title>
        <authorList>
            <person name="Sorensen T."/>
        </authorList>
    </citation>
    <scope>NUCLEOTIDE SEQUENCE [LARGE SCALE GENOMIC DNA]</scope>
    <source>
        <strain evidence="2 3">CBS 24483</strain>
    </source>
</reference>
<feature type="region of interest" description="Disordered" evidence="1">
    <location>
        <begin position="1"/>
        <end position="89"/>
    </location>
</feature>
<evidence type="ECO:0000313" key="3">
    <source>
        <dbReference type="Proteomes" id="UP001391051"/>
    </source>
</evidence>
<protein>
    <submittedName>
        <fullName evidence="2">Uncharacterized protein</fullName>
    </submittedName>
</protein>
<proteinExistence type="predicted"/>
<feature type="compositionally biased region" description="Polar residues" evidence="1">
    <location>
        <begin position="48"/>
        <end position="57"/>
    </location>
</feature>
<comment type="caution">
    <text evidence="2">The sequence shown here is derived from an EMBL/GenBank/DDBJ whole genome shotgun (WGS) entry which is preliminary data.</text>
</comment>
<accession>A0ABR1PSY0</accession>
<dbReference type="Proteomes" id="UP001391051">
    <property type="component" value="Unassembled WGS sequence"/>
</dbReference>
<feature type="compositionally biased region" description="Low complexity" evidence="1">
    <location>
        <begin position="73"/>
        <end position="87"/>
    </location>
</feature>
<dbReference type="EMBL" id="JAQQWE010000010">
    <property type="protein sequence ID" value="KAK7937550.1"/>
    <property type="molecule type" value="Genomic_DNA"/>
</dbReference>
<sequence length="153" mass="16649">MFPSQRHGMQRPRQPRQGRPSAGHAATAPATAPAPASAPKTVAPSATQLEPPNQQPLSFPDVPNFFDDQQDLDPGPFSSPSPTSGDTQELLDKVGELLDKVNAVQSQLAHHNEKFLQQTQRLTGWLSQVKALFERFVPVADADPLGDTFFDQV</sequence>
<feature type="compositionally biased region" description="Low complexity" evidence="1">
    <location>
        <begin position="17"/>
        <end position="47"/>
    </location>
</feature>
<gene>
    <name evidence="2" type="ORF">PG986_014418</name>
</gene>
<dbReference type="GeneID" id="92083702"/>
<organism evidence="2 3">
    <name type="scientific">Apiospora aurea</name>
    <dbReference type="NCBI Taxonomy" id="335848"/>
    <lineage>
        <taxon>Eukaryota</taxon>
        <taxon>Fungi</taxon>
        <taxon>Dikarya</taxon>
        <taxon>Ascomycota</taxon>
        <taxon>Pezizomycotina</taxon>
        <taxon>Sordariomycetes</taxon>
        <taxon>Xylariomycetidae</taxon>
        <taxon>Amphisphaeriales</taxon>
        <taxon>Apiosporaceae</taxon>
        <taxon>Apiospora</taxon>
    </lineage>
</organism>
<evidence type="ECO:0000256" key="1">
    <source>
        <dbReference type="SAM" id="MobiDB-lite"/>
    </source>
</evidence>
<evidence type="ECO:0000313" key="2">
    <source>
        <dbReference type="EMBL" id="KAK7937550.1"/>
    </source>
</evidence>
<name>A0ABR1PSY0_9PEZI</name>
<dbReference type="RefSeq" id="XP_066692878.1">
    <property type="nucleotide sequence ID" value="XM_066850640.1"/>
</dbReference>